<name>A0A4Y2TBE0_ARAVE</name>
<evidence type="ECO:0008006" key="4">
    <source>
        <dbReference type="Google" id="ProtNLM"/>
    </source>
</evidence>
<evidence type="ECO:0000313" key="2">
    <source>
        <dbReference type="EMBL" id="GBN97964.1"/>
    </source>
</evidence>
<proteinExistence type="predicted"/>
<dbReference type="Proteomes" id="UP000499080">
    <property type="component" value="Unassembled WGS sequence"/>
</dbReference>
<feature type="region of interest" description="Disordered" evidence="1">
    <location>
        <begin position="155"/>
        <end position="174"/>
    </location>
</feature>
<reference evidence="2 3" key="1">
    <citation type="journal article" date="2019" name="Sci. Rep.">
        <title>Orb-weaving spider Araneus ventricosus genome elucidates the spidroin gene catalogue.</title>
        <authorList>
            <person name="Kono N."/>
            <person name="Nakamura H."/>
            <person name="Ohtoshi R."/>
            <person name="Moran D.A.P."/>
            <person name="Shinohara A."/>
            <person name="Yoshida Y."/>
            <person name="Fujiwara M."/>
            <person name="Mori M."/>
            <person name="Tomita M."/>
            <person name="Arakawa K."/>
        </authorList>
    </citation>
    <scope>NUCLEOTIDE SEQUENCE [LARGE SCALE GENOMIC DNA]</scope>
</reference>
<sequence length="186" mass="21489">MSTFTCQTGDRKIDACNELKNIQKKNSNELANGYIARARGIATKCHSLGLDISPRELVYYTIRGLKDTFVKERDILKTQHDRSIDEVLEILREEEASFNSPTSTRAEGTSTDVFYSRKYKNSGMRLCYVCRRRNHIAKDCFYRNHKESATTIQKRKVHRNNNSKERNTVNPVFTASPNEESLCEKI</sequence>
<organism evidence="2 3">
    <name type="scientific">Araneus ventricosus</name>
    <name type="common">Orbweaver spider</name>
    <name type="synonym">Epeira ventricosa</name>
    <dbReference type="NCBI Taxonomy" id="182803"/>
    <lineage>
        <taxon>Eukaryota</taxon>
        <taxon>Metazoa</taxon>
        <taxon>Ecdysozoa</taxon>
        <taxon>Arthropoda</taxon>
        <taxon>Chelicerata</taxon>
        <taxon>Arachnida</taxon>
        <taxon>Araneae</taxon>
        <taxon>Araneomorphae</taxon>
        <taxon>Entelegynae</taxon>
        <taxon>Araneoidea</taxon>
        <taxon>Araneidae</taxon>
        <taxon>Araneus</taxon>
    </lineage>
</organism>
<accession>A0A4Y2TBE0</accession>
<evidence type="ECO:0000256" key="1">
    <source>
        <dbReference type="SAM" id="MobiDB-lite"/>
    </source>
</evidence>
<protein>
    <recommendedName>
        <fullName evidence="4">CCHC-type domain-containing protein</fullName>
    </recommendedName>
</protein>
<gene>
    <name evidence="2" type="ORF">AVEN_245105_1</name>
</gene>
<dbReference type="OrthoDB" id="7548346at2759"/>
<dbReference type="AlphaFoldDB" id="A0A4Y2TBE0"/>
<keyword evidence="3" id="KW-1185">Reference proteome</keyword>
<evidence type="ECO:0000313" key="3">
    <source>
        <dbReference type="Proteomes" id="UP000499080"/>
    </source>
</evidence>
<dbReference type="EMBL" id="BGPR01027448">
    <property type="protein sequence ID" value="GBN97964.1"/>
    <property type="molecule type" value="Genomic_DNA"/>
</dbReference>
<comment type="caution">
    <text evidence="2">The sequence shown here is derived from an EMBL/GenBank/DDBJ whole genome shotgun (WGS) entry which is preliminary data.</text>
</comment>